<evidence type="ECO:0000313" key="3">
    <source>
        <dbReference type="EMBL" id="GLQ54169.1"/>
    </source>
</evidence>
<evidence type="ECO:0000259" key="2">
    <source>
        <dbReference type="Pfam" id="PF13280"/>
    </source>
</evidence>
<dbReference type="Proteomes" id="UP001156691">
    <property type="component" value="Unassembled WGS sequence"/>
</dbReference>
<dbReference type="Pfam" id="PF08279">
    <property type="entry name" value="HTH_11"/>
    <property type="match status" value="1"/>
</dbReference>
<protein>
    <submittedName>
        <fullName evidence="3">DeoR family transcriptional regulator</fullName>
    </submittedName>
</protein>
<dbReference type="Gene3D" id="1.10.10.10">
    <property type="entry name" value="Winged helix-like DNA-binding domain superfamily/Winged helix DNA-binding domain"/>
    <property type="match status" value="1"/>
</dbReference>
<feature type="domain" description="Helix-turn-helix type 11" evidence="1">
    <location>
        <begin position="7"/>
        <end position="61"/>
    </location>
</feature>
<dbReference type="SUPFAM" id="SSF46785">
    <property type="entry name" value="Winged helix' DNA-binding domain"/>
    <property type="match status" value="1"/>
</dbReference>
<dbReference type="PANTHER" id="PTHR34580">
    <property type="match status" value="1"/>
</dbReference>
<dbReference type="InterPro" id="IPR036388">
    <property type="entry name" value="WH-like_DNA-bd_sf"/>
</dbReference>
<dbReference type="PROSITE" id="PS52050">
    <property type="entry name" value="WYL"/>
    <property type="match status" value="1"/>
</dbReference>
<name>A0ABQ5W2S6_9HYPH</name>
<dbReference type="Pfam" id="PF13280">
    <property type="entry name" value="WYL"/>
    <property type="match status" value="1"/>
</dbReference>
<feature type="domain" description="WYL" evidence="2">
    <location>
        <begin position="139"/>
        <end position="203"/>
    </location>
</feature>
<reference evidence="4" key="1">
    <citation type="journal article" date="2019" name="Int. J. Syst. Evol. Microbiol.">
        <title>The Global Catalogue of Microorganisms (GCM) 10K type strain sequencing project: providing services to taxonomists for standard genome sequencing and annotation.</title>
        <authorList>
            <consortium name="The Broad Institute Genomics Platform"/>
            <consortium name="The Broad Institute Genome Sequencing Center for Infectious Disease"/>
            <person name="Wu L."/>
            <person name="Ma J."/>
        </authorList>
    </citation>
    <scope>NUCLEOTIDE SEQUENCE [LARGE SCALE GENOMIC DNA]</scope>
    <source>
        <strain evidence="4">NBRC 112416</strain>
    </source>
</reference>
<organism evidence="3 4">
    <name type="scientific">Devosia nitrariae</name>
    <dbReference type="NCBI Taxonomy" id="2071872"/>
    <lineage>
        <taxon>Bacteria</taxon>
        <taxon>Pseudomonadati</taxon>
        <taxon>Pseudomonadota</taxon>
        <taxon>Alphaproteobacteria</taxon>
        <taxon>Hyphomicrobiales</taxon>
        <taxon>Devosiaceae</taxon>
        <taxon>Devosia</taxon>
    </lineage>
</organism>
<comment type="caution">
    <text evidence="3">The sequence shown here is derived from an EMBL/GenBank/DDBJ whole genome shotgun (WGS) entry which is preliminary data.</text>
</comment>
<dbReference type="InterPro" id="IPR051534">
    <property type="entry name" value="CBASS_pafABC_assoc_protein"/>
</dbReference>
<gene>
    <name evidence="3" type="ORF">GCM10010862_14280</name>
</gene>
<keyword evidence="4" id="KW-1185">Reference proteome</keyword>
<dbReference type="EMBL" id="BSNS01000007">
    <property type="protein sequence ID" value="GLQ54169.1"/>
    <property type="molecule type" value="Genomic_DNA"/>
</dbReference>
<dbReference type="InterPro" id="IPR036390">
    <property type="entry name" value="WH_DNA-bd_sf"/>
</dbReference>
<dbReference type="InterPro" id="IPR026881">
    <property type="entry name" value="WYL_dom"/>
</dbReference>
<sequence length="231" mass="26002">MAKRSERLLALMQALRRRRRPATGQVLAEETGVSLRSLYRDIETLKSMGAAIDGEAGLGFQLRADYFLPPLMFSNEEIEALVLGLRTQIYGRDAEMGAAARDALAKVSAILPESRRDEMEAIGLFALPPRGGEGQDARLADLRRALRAERQVEIAYCDLKGVASRRVVYPVALGYYEERQVLVAWCTLRQDYRRFRIDGMGTVVVLADPLPEPRRTLFHRWRTALGLPELT</sequence>
<proteinExistence type="predicted"/>
<evidence type="ECO:0000259" key="1">
    <source>
        <dbReference type="Pfam" id="PF08279"/>
    </source>
</evidence>
<evidence type="ECO:0000313" key="4">
    <source>
        <dbReference type="Proteomes" id="UP001156691"/>
    </source>
</evidence>
<dbReference type="PANTHER" id="PTHR34580:SF3">
    <property type="entry name" value="PROTEIN PAFB"/>
    <property type="match status" value="1"/>
</dbReference>
<dbReference type="InterPro" id="IPR013196">
    <property type="entry name" value="HTH_11"/>
</dbReference>
<accession>A0ABQ5W2S6</accession>
<dbReference type="RefSeq" id="WP_284339603.1">
    <property type="nucleotide sequence ID" value="NZ_BSNS01000007.1"/>
</dbReference>